<evidence type="ECO:0000256" key="3">
    <source>
        <dbReference type="ARBA" id="ARBA00022692"/>
    </source>
</evidence>
<keyword evidence="2" id="KW-1003">Cell membrane</keyword>
<comment type="similarity">
    <text evidence="6">Belongs to the LPG synthase family.</text>
</comment>
<protein>
    <recommendedName>
        <fullName evidence="6">Phosphatidylglycerol lysyltransferase</fullName>
        <ecNumber evidence="6">2.3.2.3</ecNumber>
    </recommendedName>
    <alternativeName>
        <fullName evidence="6">Lysylphosphatidylglycerol synthase</fullName>
    </alternativeName>
</protein>
<feature type="transmembrane region" description="Helical" evidence="6">
    <location>
        <begin position="120"/>
        <end position="143"/>
    </location>
</feature>
<organism evidence="7 11">
    <name type="scientific">Clostridium innocuum</name>
    <dbReference type="NCBI Taxonomy" id="1522"/>
    <lineage>
        <taxon>Bacteria</taxon>
        <taxon>Bacillati</taxon>
        <taxon>Bacillota</taxon>
        <taxon>Clostridia</taxon>
        <taxon>Eubacteriales</taxon>
        <taxon>Clostridiaceae</taxon>
        <taxon>Clostridium</taxon>
    </lineage>
</organism>
<sequence>MKSSLRSYILNFVVIIGLTAVSLWFALKDNYHEIMHLISSISWYWLLIIFLWGMIYVMILGQIIMIFARRYKKDYTYRQGLSNALVGTFFSGITPSATGGQFGQAYVFKKQGIKYSDGASILWADFIVYQTTMMVYVTILFLLRYTHYMTIIGPAFLGILIGYIVNVCVISILWTMALFPRVYVKLSGHAVTLLAKLHIVKNKEKTLAAWTIQVEGFTKEIKEMKHEKKIICKTVLWNVIRMTVQFSLPFFIAYALNLNLGLDKFVDCLALASFVLMTNAFIPIPGASGGTELVFVQLFKYLVGGLKASGIMILWRFSTYHIVILVGAFVFLHLKRTYDDEKYGRRKKPKDIREVDS</sequence>
<feature type="transmembrane region" description="Helical" evidence="6">
    <location>
        <begin position="235"/>
        <end position="256"/>
    </location>
</feature>
<evidence type="ECO:0000256" key="5">
    <source>
        <dbReference type="ARBA" id="ARBA00023136"/>
    </source>
</evidence>
<reference evidence="7 11" key="1">
    <citation type="submission" date="2014-08" db="EMBL/GenBank/DDBJ databases">
        <title>Clostridium innocuum, an unnegligible vancomycin-resistant pathogen causing extra-intestinal infections.</title>
        <authorList>
            <person name="Feng Y."/>
            <person name="Chiu C.-H."/>
        </authorList>
    </citation>
    <scope>NUCLEOTIDE SEQUENCE [LARGE SCALE GENOMIC DNA]</scope>
    <source>
        <strain evidence="7 11">AN88</strain>
    </source>
</reference>
<reference evidence="9" key="3">
    <citation type="journal article" date="2019" name="Nat. Med.">
        <title>A library of human gut bacterial isolates paired with longitudinal multiomics data enables mechanistic microbiome research.</title>
        <authorList>
            <person name="Poyet M."/>
            <person name="Groussin M."/>
            <person name="Gibbons S.M."/>
            <person name="Avila-Pacheco J."/>
            <person name="Jiang X."/>
            <person name="Kearney S.M."/>
            <person name="Perrotta A.R."/>
            <person name="Berdy B."/>
            <person name="Zhao S."/>
            <person name="Lieberman T.D."/>
            <person name="Swanson P.K."/>
            <person name="Smith M."/>
            <person name="Roesemann S."/>
            <person name="Alexander J.E."/>
            <person name="Rich S.A."/>
            <person name="Livny J."/>
            <person name="Vlamakis H."/>
            <person name="Clish C."/>
            <person name="Bullock K."/>
            <person name="Deik A."/>
            <person name="Scott J."/>
            <person name="Pierce K.A."/>
            <person name="Xavier R.J."/>
            <person name="Alm E.J."/>
        </authorList>
    </citation>
    <scope>NUCLEOTIDE SEQUENCE</scope>
    <source>
        <strain evidence="9">BIOML-A12</strain>
    </source>
</reference>
<dbReference type="Proteomes" id="UP000030008">
    <property type="component" value="Unassembled WGS sequence"/>
</dbReference>
<evidence type="ECO:0000256" key="2">
    <source>
        <dbReference type="ARBA" id="ARBA00022475"/>
    </source>
</evidence>
<dbReference type="EC" id="2.3.2.3" evidence="6"/>
<comment type="subcellular location">
    <subcellularLocation>
        <location evidence="1 6">Cell membrane</location>
        <topology evidence="1 6">Multi-pass membrane protein</topology>
    </subcellularLocation>
</comment>
<dbReference type="EMBL" id="WWTN01000008">
    <property type="protein sequence ID" value="MZH55453.1"/>
    <property type="molecule type" value="Genomic_DNA"/>
</dbReference>
<feature type="transmembrane region" description="Helical" evidence="6">
    <location>
        <begin position="7"/>
        <end position="27"/>
    </location>
</feature>
<evidence type="ECO:0000256" key="4">
    <source>
        <dbReference type="ARBA" id="ARBA00022989"/>
    </source>
</evidence>
<name>A0A099I1T7_CLOIN</name>
<dbReference type="Pfam" id="PF03706">
    <property type="entry name" value="LPG_synthase_TM"/>
    <property type="match status" value="1"/>
</dbReference>
<dbReference type="Proteomes" id="UP000604383">
    <property type="component" value="Unassembled WGS sequence"/>
</dbReference>
<evidence type="ECO:0000313" key="9">
    <source>
        <dbReference type="EMBL" id="MZH55453.1"/>
    </source>
</evidence>
<evidence type="ECO:0000313" key="10">
    <source>
        <dbReference type="EMBL" id="RGC18062.1"/>
    </source>
</evidence>
<feature type="transmembrane region" description="Helical" evidence="6">
    <location>
        <begin position="155"/>
        <end position="179"/>
    </location>
</feature>
<dbReference type="OrthoDB" id="9810654at2"/>
<keyword evidence="6" id="KW-0046">Antibiotic resistance</keyword>
<dbReference type="PANTHER" id="PTHR37693:SF1">
    <property type="entry name" value="INTEGRAL MEMBRANE PROTEIN"/>
    <property type="match status" value="1"/>
</dbReference>
<feature type="transmembrane region" description="Helical" evidence="6">
    <location>
        <begin position="308"/>
        <end position="332"/>
    </location>
</feature>
<feature type="transmembrane region" description="Helical" evidence="6">
    <location>
        <begin position="80"/>
        <end position="100"/>
    </location>
</feature>
<dbReference type="Proteomes" id="UP001203972">
    <property type="component" value="Unassembled WGS sequence"/>
</dbReference>
<evidence type="ECO:0000313" key="12">
    <source>
        <dbReference type="Proteomes" id="UP000260025"/>
    </source>
</evidence>
<dbReference type="RefSeq" id="WP_008817630.1">
    <property type="nucleotide sequence ID" value="NZ_AP025565.1"/>
</dbReference>
<dbReference type="GO" id="GO:0046677">
    <property type="term" value="P:response to antibiotic"/>
    <property type="evidence" value="ECO:0007669"/>
    <property type="project" value="UniProtKB-KW"/>
</dbReference>
<evidence type="ECO:0000313" key="11">
    <source>
        <dbReference type="Proteomes" id="UP000030008"/>
    </source>
</evidence>
<dbReference type="GO" id="GO:0005886">
    <property type="term" value="C:plasma membrane"/>
    <property type="evidence" value="ECO:0007669"/>
    <property type="project" value="UniProtKB-SubCell"/>
</dbReference>
<evidence type="ECO:0000313" key="8">
    <source>
        <dbReference type="EMBL" id="MCR0233860.1"/>
    </source>
</evidence>
<evidence type="ECO:0000256" key="1">
    <source>
        <dbReference type="ARBA" id="ARBA00004651"/>
    </source>
</evidence>
<feature type="transmembrane region" description="Helical" evidence="6">
    <location>
        <begin position="268"/>
        <end position="288"/>
    </location>
</feature>
<accession>A0A099I1T7</accession>
<dbReference type="EMBL" id="JQIF01000131">
    <property type="protein sequence ID" value="KGJ51232.1"/>
    <property type="molecule type" value="Genomic_DNA"/>
</dbReference>
<dbReference type="PANTHER" id="PTHR37693">
    <property type="entry name" value="PHOSPHATIDYLGLYCEROL LYSYLTRANSFERASE"/>
    <property type="match status" value="1"/>
</dbReference>
<dbReference type="NCBIfam" id="TIGR00374">
    <property type="entry name" value="flippase-like domain"/>
    <property type="match status" value="1"/>
</dbReference>
<reference evidence="8" key="4">
    <citation type="journal article" date="2022" name="Clin. Infect. Dis.">
        <title>Association between Clostridium innocuum and antibiotic-associated diarrhea in adults and children: A cross-sectional study and comparative genomics analysis.</title>
        <authorList>
            <person name="Cherny K.E."/>
            <person name="Muscat E.B."/>
            <person name="Balaji A."/>
            <person name="Mukherjee J."/>
            <person name="Ozer E.A."/>
            <person name="Angarone M.P."/>
            <person name="Hauser A.R."/>
            <person name="Sichel J.S."/>
            <person name="Amponsah E."/>
            <person name="Kociolek L.K."/>
        </authorList>
    </citation>
    <scope>NUCLEOTIDE SEQUENCE</scope>
    <source>
        <strain evidence="8">NU1-AC-029v</strain>
    </source>
</reference>
<gene>
    <name evidence="6" type="primary">mprF</name>
    <name evidence="7" type="ORF">CIAN88_21410</name>
    <name evidence="10" type="ORF">DXA38_03620</name>
    <name evidence="9" type="ORF">GT664_06715</name>
    <name evidence="8" type="ORF">MKC95_13890</name>
</gene>
<comment type="catalytic activity">
    <reaction evidence="6">
        <text>L-lysyl-tRNA(Lys) + a 1,2-diacyl-sn-glycero-3-phospho-(1'-sn-glycerol) = a 1,2-diacyl-sn-glycero-3-phospho-1'-(3'-O-L-lysyl)-sn-glycerol + tRNA(Lys)</text>
        <dbReference type="Rhea" id="RHEA:10668"/>
        <dbReference type="Rhea" id="RHEA-COMP:9696"/>
        <dbReference type="Rhea" id="RHEA-COMP:9697"/>
        <dbReference type="ChEBI" id="CHEBI:64716"/>
        <dbReference type="ChEBI" id="CHEBI:75792"/>
        <dbReference type="ChEBI" id="CHEBI:78442"/>
        <dbReference type="ChEBI" id="CHEBI:78529"/>
        <dbReference type="EC" id="2.3.2.3"/>
    </reaction>
</comment>
<comment type="function">
    <text evidence="6">Catalyzes the transfer of a lysyl group from L-lysyl-tRNA(Lys) to membrane-bound phosphatidylglycerol (PG), which produces lysylphosphatidylglycerol (LPG), a major component of the bacterial membrane with a positive net charge. LPG synthesis contributes to bacterial virulence as it is involved in the resistance mechanism against cationic antimicrobial peptides (CAMP) produces by the host's immune system (defensins, cathelicidins) and by the competing microorganisms.</text>
</comment>
<keyword evidence="6" id="KW-0443">Lipid metabolism</keyword>
<evidence type="ECO:0000256" key="6">
    <source>
        <dbReference type="RuleBase" id="RU363042"/>
    </source>
</evidence>
<keyword evidence="3 6" id="KW-0812">Transmembrane</keyword>
<dbReference type="GO" id="GO:0050071">
    <property type="term" value="F:phosphatidylglycerol lysyltransferase activity"/>
    <property type="evidence" value="ECO:0007669"/>
    <property type="project" value="UniProtKB-EC"/>
</dbReference>
<dbReference type="Proteomes" id="UP000260025">
    <property type="component" value="Unassembled WGS sequence"/>
</dbReference>
<dbReference type="EMBL" id="JAKTMA010000024">
    <property type="protein sequence ID" value="MCR0233860.1"/>
    <property type="molecule type" value="Genomic_DNA"/>
</dbReference>
<feature type="transmembrane region" description="Helical" evidence="6">
    <location>
        <begin position="43"/>
        <end position="68"/>
    </location>
</feature>
<dbReference type="AlphaFoldDB" id="A0A099I1T7"/>
<keyword evidence="5 6" id="KW-0472">Membrane</keyword>
<dbReference type="GO" id="GO:0006629">
    <property type="term" value="P:lipid metabolic process"/>
    <property type="evidence" value="ECO:0007669"/>
    <property type="project" value="UniProtKB-KW"/>
</dbReference>
<evidence type="ECO:0000313" key="7">
    <source>
        <dbReference type="EMBL" id="KGJ51232.1"/>
    </source>
</evidence>
<dbReference type="EMBL" id="QVEV01000003">
    <property type="protein sequence ID" value="RGC18062.1"/>
    <property type="molecule type" value="Genomic_DNA"/>
</dbReference>
<dbReference type="InterPro" id="IPR022791">
    <property type="entry name" value="L-PG_synthase/AglD"/>
</dbReference>
<reference evidence="10 12" key="2">
    <citation type="submission" date="2018-08" db="EMBL/GenBank/DDBJ databases">
        <title>A genome reference for cultivated species of the human gut microbiota.</title>
        <authorList>
            <person name="Zou Y."/>
            <person name="Xue W."/>
            <person name="Luo G."/>
        </authorList>
    </citation>
    <scope>NUCLEOTIDE SEQUENCE [LARGE SCALE GENOMIC DNA]</scope>
    <source>
        <strain evidence="10 12">OF01-2LB</strain>
    </source>
</reference>
<keyword evidence="4 6" id="KW-1133">Transmembrane helix</keyword>
<comment type="caution">
    <text evidence="7">The sequence shown here is derived from an EMBL/GenBank/DDBJ whole genome shotgun (WGS) entry which is preliminary data.</text>
</comment>
<keyword evidence="6" id="KW-0808">Transferase</keyword>
<proteinExistence type="inferred from homology"/>